<comment type="similarity">
    <text evidence="6">Belongs to the WD repeat STRAP family.</text>
</comment>
<dbReference type="AlphaFoldDB" id="A0A914MLE4"/>
<keyword evidence="4" id="KW-0677">Repeat</keyword>
<keyword evidence="3 8" id="KW-0853">WD repeat</keyword>
<evidence type="ECO:0000313" key="11">
    <source>
        <dbReference type="WBParaSite" id="Minc3s01971g27513"/>
    </source>
</evidence>
<keyword evidence="1" id="KW-0963">Cytoplasm</keyword>
<feature type="repeat" description="WD" evidence="8">
    <location>
        <begin position="48"/>
        <end position="89"/>
    </location>
</feature>
<keyword evidence="2" id="KW-0396">Initiation factor</keyword>
<evidence type="ECO:0000256" key="7">
    <source>
        <dbReference type="ARBA" id="ARBA00040390"/>
    </source>
</evidence>
<sequence>MKPLSLKGHGRPITRVRINQEGDILFSSGKDKHICVWYTENGERIGTYEGHTGVVWDVDVSWDTKTLVSASGDQHMMVWDVETGAQLNDSEVGSVVRSIGLSYSGNLAVLATQKAISNRAGVFVQDLREFSKKFEPTLRIEIDQPSSTCLFSHLDDTIVLGREGIYLLPEVWNDILSDTQLLIGHKNILPRTIVSSLLFLVLFLVYYCSWKLNILGTQNGQLHLYDLRQPNDAKDFSSPHNFPINELQKSGDETFLISSSKDKTAQLHDSRTLQQLKKYKSTRPVNSAAISPTRDHIILGGGEESVNVTMTSTSSGQFEAKLYHMIFEEEFARFKGHFGPINSITFDPTGDIVVSGGEDGYVRIQELDQSYKDFEFDIGVNA</sequence>
<keyword evidence="9" id="KW-1133">Transmembrane helix</keyword>
<dbReference type="WBParaSite" id="Minc3s01971g27513">
    <property type="protein sequence ID" value="Minc3s01971g27513"/>
    <property type="gene ID" value="Minc3s01971g27513"/>
</dbReference>
<evidence type="ECO:0000256" key="5">
    <source>
        <dbReference type="ARBA" id="ARBA00022917"/>
    </source>
</evidence>
<dbReference type="Proteomes" id="UP000887563">
    <property type="component" value="Unplaced"/>
</dbReference>
<dbReference type="GO" id="GO:0003723">
    <property type="term" value="F:RNA binding"/>
    <property type="evidence" value="ECO:0007669"/>
    <property type="project" value="TreeGrafter"/>
</dbReference>
<dbReference type="InterPro" id="IPR027525">
    <property type="entry name" value="eIF3i"/>
</dbReference>
<feature type="transmembrane region" description="Helical" evidence="9">
    <location>
        <begin position="188"/>
        <end position="207"/>
    </location>
</feature>
<keyword evidence="9" id="KW-0472">Membrane</keyword>
<keyword evidence="9" id="KW-0812">Transmembrane</keyword>
<dbReference type="Pfam" id="PF00400">
    <property type="entry name" value="WD40"/>
    <property type="match status" value="2"/>
</dbReference>
<dbReference type="InterPro" id="IPR019775">
    <property type="entry name" value="WD40_repeat_CS"/>
</dbReference>
<evidence type="ECO:0000256" key="2">
    <source>
        <dbReference type="ARBA" id="ARBA00022540"/>
    </source>
</evidence>
<protein>
    <recommendedName>
        <fullName evidence="7">Serine-threonine kinase receptor-associated protein</fullName>
    </recommendedName>
</protein>
<dbReference type="PROSITE" id="PS00678">
    <property type="entry name" value="WD_REPEATS_1"/>
    <property type="match status" value="1"/>
</dbReference>
<organism evidence="10 11">
    <name type="scientific">Meloidogyne incognita</name>
    <name type="common">Southern root-knot nematode worm</name>
    <name type="synonym">Oxyuris incognita</name>
    <dbReference type="NCBI Taxonomy" id="6306"/>
    <lineage>
        <taxon>Eukaryota</taxon>
        <taxon>Metazoa</taxon>
        <taxon>Ecdysozoa</taxon>
        <taxon>Nematoda</taxon>
        <taxon>Chromadorea</taxon>
        <taxon>Rhabditida</taxon>
        <taxon>Tylenchina</taxon>
        <taxon>Tylenchomorpha</taxon>
        <taxon>Tylenchoidea</taxon>
        <taxon>Meloidogynidae</taxon>
        <taxon>Meloidogyninae</taxon>
        <taxon>Meloidogyne</taxon>
        <taxon>Meloidogyne incognita group</taxon>
    </lineage>
</organism>
<feature type="repeat" description="WD" evidence="8">
    <location>
        <begin position="334"/>
        <end position="368"/>
    </location>
</feature>
<dbReference type="PROSITE" id="PS50294">
    <property type="entry name" value="WD_REPEATS_REGION"/>
    <property type="match status" value="3"/>
</dbReference>
<dbReference type="PANTHER" id="PTHR19877">
    <property type="entry name" value="EUKARYOTIC TRANSLATION INITIATION FACTOR 3 SUBUNIT I"/>
    <property type="match status" value="1"/>
</dbReference>
<dbReference type="GO" id="GO:0002183">
    <property type="term" value="P:cytoplasmic translational initiation"/>
    <property type="evidence" value="ECO:0007669"/>
    <property type="project" value="TreeGrafter"/>
</dbReference>
<dbReference type="SMART" id="SM00320">
    <property type="entry name" value="WD40"/>
    <property type="match status" value="5"/>
</dbReference>
<dbReference type="Gene3D" id="2.130.10.10">
    <property type="entry name" value="YVTN repeat-like/Quinoprotein amine dehydrogenase"/>
    <property type="match status" value="2"/>
</dbReference>
<dbReference type="PANTHER" id="PTHR19877:SF1">
    <property type="entry name" value="EUKARYOTIC TRANSLATION INITIATION FACTOR 3 SUBUNIT I"/>
    <property type="match status" value="1"/>
</dbReference>
<evidence type="ECO:0000256" key="9">
    <source>
        <dbReference type="SAM" id="Phobius"/>
    </source>
</evidence>
<accession>A0A914MLE4</accession>
<dbReference type="GO" id="GO:0071541">
    <property type="term" value="C:eukaryotic translation initiation factor 3 complex, eIF3m"/>
    <property type="evidence" value="ECO:0007669"/>
    <property type="project" value="TreeGrafter"/>
</dbReference>
<dbReference type="InterPro" id="IPR036322">
    <property type="entry name" value="WD40_repeat_dom_sf"/>
</dbReference>
<dbReference type="InterPro" id="IPR001680">
    <property type="entry name" value="WD40_rpt"/>
</dbReference>
<reference evidence="11" key="1">
    <citation type="submission" date="2022-11" db="UniProtKB">
        <authorList>
            <consortium name="WormBaseParasite"/>
        </authorList>
    </citation>
    <scope>IDENTIFICATION</scope>
</reference>
<evidence type="ECO:0000256" key="6">
    <source>
        <dbReference type="ARBA" id="ARBA00038394"/>
    </source>
</evidence>
<evidence type="ECO:0000256" key="8">
    <source>
        <dbReference type="PROSITE-ProRule" id="PRU00221"/>
    </source>
</evidence>
<keyword evidence="10" id="KW-1185">Reference proteome</keyword>
<evidence type="ECO:0000256" key="1">
    <source>
        <dbReference type="ARBA" id="ARBA00022490"/>
    </source>
</evidence>
<evidence type="ECO:0000313" key="10">
    <source>
        <dbReference type="Proteomes" id="UP000887563"/>
    </source>
</evidence>
<dbReference type="GO" id="GO:0003743">
    <property type="term" value="F:translation initiation factor activity"/>
    <property type="evidence" value="ECO:0007669"/>
    <property type="project" value="UniProtKB-KW"/>
</dbReference>
<feature type="repeat" description="WD" evidence="8">
    <location>
        <begin position="6"/>
        <end position="47"/>
    </location>
</feature>
<evidence type="ECO:0000256" key="3">
    <source>
        <dbReference type="ARBA" id="ARBA00022574"/>
    </source>
</evidence>
<dbReference type="Pfam" id="PF24805">
    <property type="entry name" value="EIF3I"/>
    <property type="match status" value="1"/>
</dbReference>
<dbReference type="InterPro" id="IPR015943">
    <property type="entry name" value="WD40/YVTN_repeat-like_dom_sf"/>
</dbReference>
<name>A0A914MLE4_MELIC</name>
<evidence type="ECO:0000256" key="4">
    <source>
        <dbReference type="ARBA" id="ARBA00022737"/>
    </source>
</evidence>
<dbReference type="SUPFAM" id="SSF50978">
    <property type="entry name" value="WD40 repeat-like"/>
    <property type="match status" value="1"/>
</dbReference>
<dbReference type="PROSITE" id="PS50082">
    <property type="entry name" value="WD_REPEATS_2"/>
    <property type="match status" value="3"/>
</dbReference>
<proteinExistence type="inferred from homology"/>
<keyword evidence="5" id="KW-0648">Protein biosynthesis</keyword>